<evidence type="ECO:0000313" key="3">
    <source>
        <dbReference type="EMBL" id="JAG50380.1"/>
    </source>
</evidence>
<sequence length="119" mass="13927">MFTHNDTTVVIYKSWAMKPLDVSVLRPSIMKEAGSLRCWPEKLFQPAMKRRWEPGQVDVGATSIGRSQEGVGWRYQSSLRRFSEFSLETPVPSPRPMKTKRFRREDGRLRRKGRQKNES</sequence>
<reference evidence="2" key="2">
    <citation type="submission" date="2014-07" db="EMBL/GenBank/DDBJ databases">
        <authorList>
            <person name="Hull J."/>
        </authorList>
    </citation>
    <scope>NUCLEOTIDE SEQUENCE</scope>
</reference>
<proteinExistence type="predicted"/>
<feature type="region of interest" description="Disordered" evidence="1">
    <location>
        <begin position="86"/>
        <end position="119"/>
    </location>
</feature>
<reference evidence="2" key="1">
    <citation type="journal article" date="2014" name="PLoS ONE">
        <title>Transcriptome-Based Identification of ABC Transporters in the Western Tarnished Plant Bug Lygus hesperus.</title>
        <authorList>
            <person name="Hull J.J."/>
            <person name="Chaney K."/>
            <person name="Geib S.M."/>
            <person name="Fabrick J.A."/>
            <person name="Brent C.S."/>
            <person name="Walsh D."/>
            <person name="Lavine L.C."/>
        </authorList>
    </citation>
    <scope>NUCLEOTIDE SEQUENCE</scope>
</reference>
<evidence type="ECO:0000313" key="2">
    <source>
        <dbReference type="EMBL" id="JAG12097.1"/>
    </source>
</evidence>
<organism evidence="2">
    <name type="scientific">Lygus hesperus</name>
    <name type="common">Western plant bug</name>
    <dbReference type="NCBI Taxonomy" id="30085"/>
    <lineage>
        <taxon>Eukaryota</taxon>
        <taxon>Metazoa</taxon>
        <taxon>Ecdysozoa</taxon>
        <taxon>Arthropoda</taxon>
        <taxon>Hexapoda</taxon>
        <taxon>Insecta</taxon>
        <taxon>Pterygota</taxon>
        <taxon>Neoptera</taxon>
        <taxon>Paraneoptera</taxon>
        <taxon>Hemiptera</taxon>
        <taxon>Heteroptera</taxon>
        <taxon>Panheteroptera</taxon>
        <taxon>Cimicomorpha</taxon>
        <taxon>Miridae</taxon>
        <taxon>Mirini</taxon>
        <taxon>Lygus</taxon>
    </lineage>
</organism>
<name>A0A0A9WUH9_LYGHE</name>
<accession>A0A0A9WUH9</accession>
<dbReference type="EMBL" id="GBRD01015446">
    <property type="protein sequence ID" value="JAG50380.1"/>
    <property type="molecule type" value="Transcribed_RNA"/>
</dbReference>
<feature type="compositionally biased region" description="Basic residues" evidence="1">
    <location>
        <begin position="109"/>
        <end position="119"/>
    </location>
</feature>
<dbReference type="AlphaFoldDB" id="A0A0A9WUH9"/>
<reference evidence="3" key="3">
    <citation type="submission" date="2014-09" db="EMBL/GenBank/DDBJ databases">
        <authorList>
            <person name="Magalhaes I.L.F."/>
            <person name="Oliveira U."/>
            <person name="Santos F.R."/>
            <person name="Vidigal T.H.D.A."/>
            <person name="Brescovit A.D."/>
            <person name="Santos A.J."/>
        </authorList>
    </citation>
    <scope>NUCLEOTIDE SEQUENCE</scope>
</reference>
<dbReference type="EMBL" id="GBHO01031507">
    <property type="protein sequence ID" value="JAG12097.1"/>
    <property type="molecule type" value="Transcribed_RNA"/>
</dbReference>
<evidence type="ECO:0000256" key="1">
    <source>
        <dbReference type="SAM" id="MobiDB-lite"/>
    </source>
</evidence>
<protein>
    <submittedName>
        <fullName evidence="2">Adenylosuccinate synthetase</fullName>
    </submittedName>
</protein>
<gene>
    <name evidence="2" type="primary">purA_7</name>
    <name evidence="2" type="ORF">CM83_7181</name>
</gene>